<dbReference type="InterPro" id="IPR027094">
    <property type="entry name" value="Mitofusin_fam"/>
</dbReference>
<evidence type="ECO:0000313" key="8">
    <source>
        <dbReference type="EMBL" id="KAI7841857.1"/>
    </source>
</evidence>
<dbReference type="AlphaFoldDB" id="A0AAD5DQG7"/>
<feature type="compositionally biased region" description="Acidic residues" evidence="6">
    <location>
        <begin position="921"/>
        <end position="933"/>
    </location>
</feature>
<dbReference type="GO" id="GO:0008053">
    <property type="term" value="P:mitochondrial fusion"/>
    <property type="evidence" value="ECO:0007669"/>
    <property type="project" value="TreeGrafter"/>
</dbReference>
<dbReference type="Pfam" id="PF00350">
    <property type="entry name" value="Dynamin_N"/>
    <property type="match status" value="1"/>
</dbReference>
<comment type="caution">
    <text evidence="8">The sequence shown here is derived from an EMBL/GenBank/DDBJ whole genome shotgun (WGS) entry which is preliminary data.</text>
</comment>
<keyword evidence="4" id="KW-0342">GTP-binding</keyword>
<evidence type="ECO:0000313" key="9">
    <source>
        <dbReference type="Proteomes" id="UP001205105"/>
    </source>
</evidence>
<dbReference type="InterPro" id="IPR027417">
    <property type="entry name" value="P-loop_NTPase"/>
</dbReference>
<evidence type="ECO:0000256" key="5">
    <source>
        <dbReference type="ARBA" id="ARBA00023136"/>
    </source>
</evidence>
<evidence type="ECO:0000256" key="2">
    <source>
        <dbReference type="ARBA" id="ARBA00022741"/>
    </source>
</evidence>
<organism evidence="8 9">
    <name type="scientific">Chlorella ohadii</name>
    <dbReference type="NCBI Taxonomy" id="2649997"/>
    <lineage>
        <taxon>Eukaryota</taxon>
        <taxon>Viridiplantae</taxon>
        <taxon>Chlorophyta</taxon>
        <taxon>core chlorophytes</taxon>
        <taxon>Trebouxiophyceae</taxon>
        <taxon>Chlorellales</taxon>
        <taxon>Chlorellaceae</taxon>
        <taxon>Chlorella clade</taxon>
        <taxon>Chlorella</taxon>
    </lineage>
</organism>
<feature type="domain" description="Dynamin N-terminal" evidence="7">
    <location>
        <begin position="60"/>
        <end position="223"/>
    </location>
</feature>
<comment type="subcellular location">
    <subcellularLocation>
        <location evidence="1">Membrane</location>
    </subcellularLocation>
</comment>
<dbReference type="PANTHER" id="PTHR10465">
    <property type="entry name" value="TRANSMEMBRANE GTPASE FZO1"/>
    <property type="match status" value="1"/>
</dbReference>
<keyword evidence="5" id="KW-0472">Membrane</keyword>
<dbReference type="GO" id="GO:0005741">
    <property type="term" value="C:mitochondrial outer membrane"/>
    <property type="evidence" value="ECO:0007669"/>
    <property type="project" value="TreeGrafter"/>
</dbReference>
<gene>
    <name evidence="8" type="ORF">COHA_004386</name>
</gene>
<keyword evidence="3" id="KW-0378">Hydrolase</keyword>
<protein>
    <recommendedName>
        <fullName evidence="7">Dynamin N-terminal domain-containing protein</fullName>
    </recommendedName>
</protein>
<dbReference type="InterPro" id="IPR045063">
    <property type="entry name" value="Dynamin_N"/>
</dbReference>
<feature type="region of interest" description="Disordered" evidence="6">
    <location>
        <begin position="848"/>
        <end position="957"/>
    </location>
</feature>
<dbReference type="GO" id="GO:0003924">
    <property type="term" value="F:GTPase activity"/>
    <property type="evidence" value="ECO:0007669"/>
    <property type="project" value="InterPro"/>
</dbReference>
<dbReference type="PANTHER" id="PTHR10465:SF0">
    <property type="entry name" value="SARCALUMENIN"/>
    <property type="match status" value="1"/>
</dbReference>
<feature type="compositionally biased region" description="Low complexity" evidence="6">
    <location>
        <begin position="862"/>
        <end position="871"/>
    </location>
</feature>
<evidence type="ECO:0000256" key="3">
    <source>
        <dbReference type="ARBA" id="ARBA00022801"/>
    </source>
</evidence>
<proteinExistence type="predicted"/>
<name>A0AAD5DQG7_9CHLO</name>
<accession>A0AAD5DQG7</accession>
<evidence type="ECO:0000256" key="4">
    <source>
        <dbReference type="ARBA" id="ARBA00023134"/>
    </source>
</evidence>
<evidence type="ECO:0000256" key="1">
    <source>
        <dbReference type="ARBA" id="ARBA00004370"/>
    </source>
</evidence>
<sequence>MSANALSQELQGLLDRTGALLGELCDGRAAGASDAAVPGLFSAYQALRQRADTDQLTVAVLALAKAGKSTLINALLSEQLLPSSNVPETSRIVALEHSAATAAGAPPRLSYAAHGATVSIESAPAIREHLRELNAAARESGSGSGFLAMEAPLHASVAFTALSGVPPEQLGGRLCVLDTPGPNEDGQEQLRYKVDRLLEGADAVVHVLDYTKLKTCEEAAMLRRLRELNPALIRRLAHRLFFAVNKIDMAESCEGLGEEETRAYVAELVSHQLGVPGFHLDPDQIFLVSARDALFSRLVLRPGGAGPEALDAFRKLAFGKRWKCVTDAHLIRETALEMEAASGLPALEAGLLGFCASRAAVLHLLSTADSLEALLAQVHNLCSASAASLHQGVTALAAQAESLSGRLADTLAAFGSVQQEVSQIEALVVDEVRARLGRLQSKLEDQIGQVLTPERPPLAAPQGRWPAAWSLVRSILRVGRGGGERSNGAHSSAAEESSEEELQMRLCELHSTIYLQIEEEVRAFWASLESATNVRARQLFTAINERMAELCVEIEGEVSEALCCRLEPADIKLAPPTAEQFHADLQALFATGIQRRVEREHEIVAQDHTVFVKRCHQGLCDKFEYWEPVTQTRRQLVEVEHNRYSADLANVRVYFTDMVQTTINNSVRSVRAYVGSYLAGRLAEARRELQAYADRYRACMHEALEVAHSGEADRAAALQVAEARCAAVARLLDEVQELQGQAEEMLGGWGAELLAEAEQPADPTDSLGQAGSSAPAAATVAALADLQGSSIEAGSRSSSACSAPPLMAESWLSAGGSMSAAEAAAAYACAAQHVEGAEALLAALRAEAAGTPEGAEEEDGGEAAMEAAEVAVQEDAESPLEASPRAAAGTADSVAEGQADGAEEEAAADSEAEWTVVSGAEIEDDEEEEEEAIESAKAEGGAEAEAGSGSDAEPMVA</sequence>
<dbReference type="GO" id="GO:0005525">
    <property type="term" value="F:GTP binding"/>
    <property type="evidence" value="ECO:0007669"/>
    <property type="project" value="UniProtKB-KW"/>
</dbReference>
<dbReference type="Proteomes" id="UP001205105">
    <property type="component" value="Unassembled WGS sequence"/>
</dbReference>
<dbReference type="EMBL" id="JADXDR010000058">
    <property type="protein sequence ID" value="KAI7841857.1"/>
    <property type="molecule type" value="Genomic_DNA"/>
</dbReference>
<dbReference type="GO" id="GO:0051646">
    <property type="term" value="P:mitochondrion localization"/>
    <property type="evidence" value="ECO:0007669"/>
    <property type="project" value="TreeGrafter"/>
</dbReference>
<dbReference type="SUPFAM" id="SSF52540">
    <property type="entry name" value="P-loop containing nucleoside triphosphate hydrolases"/>
    <property type="match status" value="1"/>
</dbReference>
<reference evidence="8" key="1">
    <citation type="submission" date="2020-11" db="EMBL/GenBank/DDBJ databases">
        <title>Chlorella ohadii genome sequencing and assembly.</title>
        <authorList>
            <person name="Murik O."/>
            <person name="Treves H."/>
            <person name="Kedem I."/>
            <person name="Shotland Y."/>
            <person name="Kaplan A."/>
        </authorList>
    </citation>
    <scope>NUCLEOTIDE SEQUENCE</scope>
    <source>
        <strain evidence="8">1</strain>
    </source>
</reference>
<feature type="compositionally biased region" description="Acidic residues" evidence="6">
    <location>
        <begin position="901"/>
        <end position="912"/>
    </location>
</feature>
<keyword evidence="2" id="KW-0547">Nucleotide-binding</keyword>
<keyword evidence="9" id="KW-1185">Reference proteome</keyword>
<evidence type="ECO:0000259" key="7">
    <source>
        <dbReference type="Pfam" id="PF00350"/>
    </source>
</evidence>
<dbReference type="Gene3D" id="3.40.50.300">
    <property type="entry name" value="P-loop containing nucleotide triphosphate hydrolases"/>
    <property type="match status" value="1"/>
</dbReference>
<evidence type="ECO:0000256" key="6">
    <source>
        <dbReference type="SAM" id="MobiDB-lite"/>
    </source>
</evidence>
<feature type="compositionally biased region" description="Low complexity" evidence="6">
    <location>
        <begin position="938"/>
        <end position="957"/>
    </location>
</feature>